<accession>A0ABY1PX99</accession>
<dbReference type="InterPro" id="IPR012349">
    <property type="entry name" value="Split_barrel_FMN-bd"/>
</dbReference>
<dbReference type="NCBIfam" id="TIGR04025">
    <property type="entry name" value="PPOX_FMN_DR2398"/>
    <property type="match status" value="1"/>
</dbReference>
<dbReference type="InterPro" id="IPR011576">
    <property type="entry name" value="Pyridox_Oxase_N"/>
</dbReference>
<dbReference type="EMBL" id="FXUL01000002">
    <property type="protein sequence ID" value="SMP50085.1"/>
    <property type="molecule type" value="Genomic_DNA"/>
</dbReference>
<dbReference type="PANTHER" id="PTHR42815">
    <property type="entry name" value="FAD-BINDING, PUTATIVE (AFU_ORTHOLOGUE AFUA_6G07600)-RELATED"/>
    <property type="match status" value="1"/>
</dbReference>
<dbReference type="InterPro" id="IPR024029">
    <property type="entry name" value="Pyridox_Oxase_FMN-dep"/>
</dbReference>
<proteinExistence type="predicted"/>
<dbReference type="Gene3D" id="2.30.110.10">
    <property type="entry name" value="Electron Transport, Fmn-binding Protein, Chain A"/>
    <property type="match status" value="1"/>
</dbReference>
<evidence type="ECO:0000313" key="3">
    <source>
        <dbReference type="Proteomes" id="UP001158049"/>
    </source>
</evidence>
<evidence type="ECO:0000313" key="2">
    <source>
        <dbReference type="EMBL" id="SMP50085.1"/>
    </source>
</evidence>
<keyword evidence="3" id="KW-1185">Reference proteome</keyword>
<evidence type="ECO:0000259" key="1">
    <source>
        <dbReference type="Pfam" id="PF01243"/>
    </source>
</evidence>
<dbReference type="Pfam" id="PF01243">
    <property type="entry name" value="PNPOx_N"/>
    <property type="match status" value="1"/>
</dbReference>
<comment type="caution">
    <text evidence="2">The sequence shown here is derived from an EMBL/GenBank/DDBJ whole genome shotgun (WGS) entry which is preliminary data.</text>
</comment>
<dbReference type="SUPFAM" id="SSF50475">
    <property type="entry name" value="FMN-binding split barrel"/>
    <property type="match status" value="1"/>
</dbReference>
<dbReference type="PANTHER" id="PTHR42815:SF2">
    <property type="entry name" value="FAD-BINDING, PUTATIVE (AFU_ORTHOLOGUE AFUA_6G07600)-RELATED"/>
    <property type="match status" value="1"/>
</dbReference>
<reference evidence="2 3" key="1">
    <citation type="submission" date="2017-05" db="EMBL/GenBank/DDBJ databases">
        <authorList>
            <person name="Varghese N."/>
            <person name="Submissions S."/>
        </authorList>
    </citation>
    <scope>NUCLEOTIDE SEQUENCE [LARGE SCALE GENOMIC DNA]</scope>
    <source>
        <strain evidence="2 3">DSM 26001</strain>
    </source>
</reference>
<sequence>MTEIDHRYQVSDIAALEALYGAPIAASIRKEADHVHPLYRKFIEASPFAVLATSGPEGLDASPRGDPAGFVQVHDEKTLLLPDRRGNNRIDSLRNIIRDPRVALIFLIPGMGETLRVNGRAAIQTDPALLASFAIDEKPPRSVLVVHVDAVYFQCSRAILRSQLWNPERHIERTALPSAGAILEALSQSDIDGRSYDANLPERLKSSLY</sequence>
<gene>
    <name evidence="2" type="ORF">SAMN06295970_102389</name>
</gene>
<name>A0ABY1PX99_9BURK</name>
<organism evidence="2 3">
    <name type="scientific">Noviherbaspirillum suwonense</name>
    <dbReference type="NCBI Taxonomy" id="1224511"/>
    <lineage>
        <taxon>Bacteria</taxon>
        <taxon>Pseudomonadati</taxon>
        <taxon>Pseudomonadota</taxon>
        <taxon>Betaproteobacteria</taxon>
        <taxon>Burkholderiales</taxon>
        <taxon>Oxalobacteraceae</taxon>
        <taxon>Noviherbaspirillum</taxon>
    </lineage>
</organism>
<feature type="domain" description="Pyridoxamine 5'-phosphate oxidase N-terminal" evidence="1">
    <location>
        <begin position="38"/>
        <end position="155"/>
    </location>
</feature>
<protein>
    <recommendedName>
        <fullName evidence="1">Pyridoxamine 5'-phosphate oxidase N-terminal domain-containing protein</fullName>
    </recommendedName>
</protein>
<dbReference type="Proteomes" id="UP001158049">
    <property type="component" value="Unassembled WGS sequence"/>
</dbReference>